<keyword evidence="2" id="KW-1185">Reference proteome</keyword>
<reference evidence="1" key="2">
    <citation type="submission" date="2015-06" db="UniProtKB">
        <authorList>
            <consortium name="EnsemblMetazoa"/>
        </authorList>
    </citation>
    <scope>IDENTIFICATION</scope>
</reference>
<dbReference type="AlphaFoldDB" id="T1JU44"/>
<evidence type="ECO:0000313" key="1">
    <source>
        <dbReference type="EnsemblMetazoa" id="tetur01g16510.1"/>
    </source>
</evidence>
<evidence type="ECO:0000313" key="2">
    <source>
        <dbReference type="Proteomes" id="UP000015104"/>
    </source>
</evidence>
<protein>
    <submittedName>
        <fullName evidence="1">Uncharacterized protein</fullName>
    </submittedName>
</protein>
<name>T1JU44_TETUR</name>
<organism evidence="1 2">
    <name type="scientific">Tetranychus urticae</name>
    <name type="common">Two-spotted spider mite</name>
    <dbReference type="NCBI Taxonomy" id="32264"/>
    <lineage>
        <taxon>Eukaryota</taxon>
        <taxon>Metazoa</taxon>
        <taxon>Ecdysozoa</taxon>
        <taxon>Arthropoda</taxon>
        <taxon>Chelicerata</taxon>
        <taxon>Arachnida</taxon>
        <taxon>Acari</taxon>
        <taxon>Acariformes</taxon>
        <taxon>Trombidiformes</taxon>
        <taxon>Prostigmata</taxon>
        <taxon>Eleutherengona</taxon>
        <taxon>Raphignathae</taxon>
        <taxon>Tetranychoidea</taxon>
        <taxon>Tetranychidae</taxon>
        <taxon>Tetranychus</taxon>
    </lineage>
</organism>
<dbReference type="Proteomes" id="UP000015104">
    <property type="component" value="Unassembled WGS sequence"/>
</dbReference>
<sequence>MKWPTATTTNMTVNHLLDFAETIFREKWWKIWIQKNRLSRSTLIVHECSSATKNIDLTFKGMKNGLHQKLGQYTPFYCFLPSISKSDVLLVWTYTVLIEVAAMKTMKSSTPNPQSSELNLIYFEG</sequence>
<dbReference type="EnsemblMetazoa" id="tetur01g16510.1">
    <property type="protein sequence ID" value="tetur01g16510.1"/>
    <property type="gene ID" value="tetur01g16510"/>
</dbReference>
<accession>T1JU44</accession>
<dbReference type="HOGENOM" id="CLU_1995496_0_0_1"/>
<proteinExistence type="predicted"/>
<dbReference type="EMBL" id="CAEY01000440">
    <property type="status" value="NOT_ANNOTATED_CDS"/>
    <property type="molecule type" value="Genomic_DNA"/>
</dbReference>
<reference evidence="2" key="1">
    <citation type="submission" date="2011-08" db="EMBL/GenBank/DDBJ databases">
        <authorList>
            <person name="Rombauts S."/>
        </authorList>
    </citation>
    <scope>NUCLEOTIDE SEQUENCE</scope>
    <source>
        <strain evidence="2">London</strain>
    </source>
</reference>